<feature type="domain" description="PucR C-terminal helix-turn-helix" evidence="1">
    <location>
        <begin position="243"/>
        <end position="300"/>
    </location>
</feature>
<organism evidence="2 3">
    <name type="scientific">Bacillus methanolicus (strain MGA3 / ATCC 53907)</name>
    <dbReference type="NCBI Taxonomy" id="796606"/>
    <lineage>
        <taxon>Bacteria</taxon>
        <taxon>Bacillati</taxon>
        <taxon>Bacillota</taxon>
        <taxon>Bacilli</taxon>
        <taxon>Bacillales</taxon>
        <taxon>Bacillaceae</taxon>
        <taxon>Bacillus</taxon>
    </lineage>
</organism>
<dbReference type="SUPFAM" id="SSF46689">
    <property type="entry name" value="Homeodomain-like"/>
    <property type="match status" value="1"/>
</dbReference>
<dbReference type="Pfam" id="PF13556">
    <property type="entry name" value="HTH_30"/>
    <property type="match status" value="1"/>
</dbReference>
<dbReference type="InterPro" id="IPR009057">
    <property type="entry name" value="Homeodomain-like_sf"/>
</dbReference>
<name>A0A068LND8_BACMM</name>
<keyword evidence="3" id="KW-1185">Reference proteome</keyword>
<dbReference type="InterPro" id="IPR025736">
    <property type="entry name" value="PucR_C-HTH_dom"/>
</dbReference>
<evidence type="ECO:0000313" key="2">
    <source>
        <dbReference type="EMBL" id="AIE59231.1"/>
    </source>
</evidence>
<dbReference type="eggNOG" id="COG2508">
    <property type="taxonomic scope" value="Bacteria"/>
</dbReference>
<gene>
    <name evidence="2" type="ORF">BMMGA3_03955</name>
</gene>
<dbReference type="PANTHER" id="PTHR33744:SF15">
    <property type="entry name" value="CARBOHYDRATE DIACID REGULATOR"/>
    <property type="match status" value="1"/>
</dbReference>
<dbReference type="OrthoDB" id="9792148at2"/>
<reference evidence="2 3" key="1">
    <citation type="journal article" date="2015" name="BMC Genomics">
        <title>Transcriptome analysis of thermophilic methylotrophic Bacillus methanolicus MGA3 using RNA-sequencing provides detailed insights into its previously uncharted transcriptional landscape.</title>
        <authorList>
            <person name="Irla M."/>
            <person name="Neshat A."/>
            <person name="Brautaset T."/>
            <person name="Ruckert C."/>
            <person name="Kalinowski J."/>
            <person name="Wendisch V.F."/>
        </authorList>
    </citation>
    <scope>NUCLEOTIDE SEQUENCE [LARGE SCALE GENOMIC DNA]</scope>
    <source>
        <strain evidence="3">MGA3 / ATCC 53907</strain>
    </source>
</reference>
<evidence type="ECO:0000313" key="3">
    <source>
        <dbReference type="Proteomes" id="UP000027602"/>
    </source>
</evidence>
<evidence type="ECO:0000259" key="1">
    <source>
        <dbReference type="Pfam" id="PF13556"/>
    </source>
</evidence>
<sequence length="307" mass="35880">MIWGYVMFNRLLSFYPHAFITDSVYGQLIEEYHCFFDGNGHWLCIPKKDMSEKELELLRTLFPENSHSSNCSQLNTQSKKWQDFLFQNGGIPADEDKVFRVICFQYSGTKTDNQEFEAAIRGFFSDDVIVIWLEETRGVIVEEKKGHFLTEEDFVSMVNTFESDFFIKIYLYPGKFRSLSEQFAKIFQQDLQFFIKGIKLLPKERIITFEKVFPVLLAEKLDAQLKEILTGSLLPILEDDRELLTTVKLFIENNLNTSLTAKKLYIHRNTLQYRLEKFIEKTGIKLKDIHGAFTVYLACLLTEVSDS</sequence>
<proteinExistence type="predicted"/>
<dbReference type="AlphaFoldDB" id="A0A068LND8"/>
<dbReference type="Proteomes" id="UP000027602">
    <property type="component" value="Chromosome"/>
</dbReference>
<dbReference type="PANTHER" id="PTHR33744">
    <property type="entry name" value="CARBOHYDRATE DIACID REGULATOR"/>
    <property type="match status" value="1"/>
</dbReference>
<dbReference type="KEGG" id="bmet:BMMGA3_03955"/>
<dbReference type="STRING" id="796606.BMMGA3_03955"/>
<accession>A0A068LND8</accession>
<dbReference type="HOGENOM" id="CLU_081318_0_0_9"/>
<protein>
    <submittedName>
        <fullName evidence="2">Putative transcriptional regulator</fullName>
    </submittedName>
</protein>
<dbReference type="InterPro" id="IPR051448">
    <property type="entry name" value="CdaR-like_regulators"/>
</dbReference>
<dbReference type="EMBL" id="CP007739">
    <property type="protein sequence ID" value="AIE59231.1"/>
    <property type="molecule type" value="Genomic_DNA"/>
</dbReference>
<dbReference type="Gene3D" id="1.10.10.2840">
    <property type="entry name" value="PucR C-terminal helix-turn-helix domain"/>
    <property type="match status" value="1"/>
</dbReference>
<dbReference type="InterPro" id="IPR042070">
    <property type="entry name" value="PucR_C-HTH_sf"/>
</dbReference>